<name>A0A8H9UYE2_CLOPF</name>
<proteinExistence type="predicted"/>
<feature type="compositionally biased region" description="Basic residues" evidence="1">
    <location>
        <begin position="1"/>
        <end position="11"/>
    </location>
</feature>
<dbReference type="EMBL" id="DACTCB010000041">
    <property type="protein sequence ID" value="HAT4309511.1"/>
    <property type="molecule type" value="Genomic_DNA"/>
</dbReference>
<dbReference type="AlphaFoldDB" id="A0A8H9UYE2"/>
<evidence type="ECO:0000313" key="2">
    <source>
        <dbReference type="EMBL" id="HAT4309511.1"/>
    </source>
</evidence>
<reference evidence="2" key="1">
    <citation type="journal article" date="2018" name="Genome Biol.">
        <title>SKESA: strategic k-mer extension for scrupulous assemblies.</title>
        <authorList>
            <person name="Souvorov A."/>
            <person name="Agarwala R."/>
            <person name="Lipman D.J."/>
        </authorList>
    </citation>
    <scope>NUCLEOTIDE SEQUENCE</scope>
    <source>
        <strain evidence="2">C8</strain>
    </source>
</reference>
<evidence type="ECO:0008006" key="4">
    <source>
        <dbReference type="Google" id="ProtNLM"/>
    </source>
</evidence>
<accession>A0A8H9UYE2</accession>
<protein>
    <recommendedName>
        <fullName evidence="4">CopG family transcriptional regulator</fullName>
    </recommendedName>
</protein>
<gene>
    <name evidence="2" type="ORF">I9080_003373</name>
</gene>
<sequence length="60" mass="6957">MRKITTPKKIGRPTQNPKDTERLTVRLDKESSLILEKYCEKEGIDKSEGIRRGIKSLKDK</sequence>
<evidence type="ECO:0000256" key="1">
    <source>
        <dbReference type="SAM" id="MobiDB-lite"/>
    </source>
</evidence>
<evidence type="ECO:0000313" key="3">
    <source>
        <dbReference type="Proteomes" id="UP000859547"/>
    </source>
</evidence>
<organism evidence="2 3">
    <name type="scientific">Clostridium perfringens</name>
    <dbReference type="NCBI Taxonomy" id="1502"/>
    <lineage>
        <taxon>Bacteria</taxon>
        <taxon>Bacillati</taxon>
        <taxon>Bacillota</taxon>
        <taxon>Clostridia</taxon>
        <taxon>Eubacteriales</taxon>
        <taxon>Clostridiaceae</taxon>
        <taxon>Clostridium</taxon>
    </lineage>
</organism>
<reference evidence="2" key="2">
    <citation type="submission" date="2020-07" db="EMBL/GenBank/DDBJ databases">
        <authorList>
            <consortium name="NCBI Pathogen Detection Project"/>
        </authorList>
    </citation>
    <scope>NUCLEOTIDE SEQUENCE</scope>
    <source>
        <strain evidence="2">C8</strain>
    </source>
</reference>
<feature type="region of interest" description="Disordered" evidence="1">
    <location>
        <begin position="1"/>
        <end position="23"/>
    </location>
</feature>
<dbReference type="Proteomes" id="UP000859547">
    <property type="component" value="Unassembled WGS sequence"/>
</dbReference>
<comment type="caution">
    <text evidence="2">The sequence shown here is derived from an EMBL/GenBank/DDBJ whole genome shotgun (WGS) entry which is preliminary data.</text>
</comment>